<keyword evidence="3 5" id="KW-0663">Pyridoxal phosphate</keyword>
<gene>
    <name evidence="6" type="ORF">HELGO_WM9804</name>
</gene>
<organism evidence="6">
    <name type="scientific">uncultured Sulfurovum sp</name>
    <dbReference type="NCBI Taxonomy" id="269237"/>
    <lineage>
        <taxon>Bacteria</taxon>
        <taxon>Pseudomonadati</taxon>
        <taxon>Campylobacterota</taxon>
        <taxon>Epsilonproteobacteria</taxon>
        <taxon>Campylobacterales</taxon>
        <taxon>Sulfurovaceae</taxon>
        <taxon>Sulfurovum</taxon>
        <taxon>environmental samples</taxon>
    </lineage>
</organism>
<comment type="similarity">
    <text evidence="2">Belongs to the ACC deaminase/D-cysteine desulfhydrase family.</text>
</comment>
<evidence type="ECO:0000256" key="1">
    <source>
        <dbReference type="ARBA" id="ARBA00001933"/>
    </source>
</evidence>
<evidence type="ECO:0000256" key="4">
    <source>
        <dbReference type="PIRSR" id="PIRSR006278-1"/>
    </source>
</evidence>
<dbReference type="PANTHER" id="PTHR43780">
    <property type="entry name" value="1-AMINOCYCLOPROPANE-1-CARBOXYLATE DEAMINASE-RELATED"/>
    <property type="match status" value="1"/>
</dbReference>
<evidence type="ECO:0000256" key="2">
    <source>
        <dbReference type="ARBA" id="ARBA00008639"/>
    </source>
</evidence>
<accession>A0A6S6RRI0</accession>
<dbReference type="SUPFAM" id="SSF53686">
    <property type="entry name" value="Tryptophan synthase beta subunit-like PLP-dependent enzymes"/>
    <property type="match status" value="1"/>
</dbReference>
<proteinExistence type="inferred from homology"/>
<evidence type="ECO:0000313" key="6">
    <source>
        <dbReference type="EMBL" id="CAA6798395.1"/>
    </source>
</evidence>
<dbReference type="Gene3D" id="3.40.50.1100">
    <property type="match status" value="2"/>
</dbReference>
<dbReference type="InterPro" id="IPR027278">
    <property type="entry name" value="ACCD_DCysDesulf"/>
</dbReference>
<feature type="active site" description="Nucleophile" evidence="4">
    <location>
        <position position="58"/>
    </location>
</feature>
<dbReference type="AlphaFoldDB" id="A0A6S6RRI0"/>
<dbReference type="PIRSF" id="PIRSF006278">
    <property type="entry name" value="ACCD_DCysDesulf"/>
    <property type="match status" value="1"/>
</dbReference>
<dbReference type="InterPro" id="IPR036052">
    <property type="entry name" value="TrpB-like_PALP_sf"/>
</dbReference>
<name>A0A6S6RRI0_9BACT</name>
<feature type="modified residue" description="N6-(pyridoxal phosphate)lysine" evidence="5">
    <location>
        <position position="32"/>
    </location>
</feature>
<evidence type="ECO:0000256" key="3">
    <source>
        <dbReference type="ARBA" id="ARBA00022898"/>
    </source>
</evidence>
<dbReference type="PANTHER" id="PTHR43780:SF2">
    <property type="entry name" value="1-AMINOCYCLOPROPANE-1-CARBOXYLATE DEAMINASE-RELATED"/>
    <property type="match status" value="1"/>
</dbReference>
<evidence type="ECO:0000256" key="5">
    <source>
        <dbReference type="PIRSR" id="PIRSR006278-2"/>
    </source>
</evidence>
<comment type="cofactor">
    <cofactor evidence="1">
        <name>pyridoxal 5'-phosphate</name>
        <dbReference type="ChEBI" id="CHEBI:597326"/>
    </cofactor>
</comment>
<dbReference type="EMBL" id="CACVAP010000002">
    <property type="protein sequence ID" value="CAA6798395.1"/>
    <property type="molecule type" value="Genomic_DNA"/>
</dbReference>
<sequence length="288" mass="34126">MHNSPIQKKIFQNKTIYIKRDDLLSKEFSGNKARKFAYFLDYELPNVRKIVSYGSNQSNAMYSLSVLAKLKAWEFEYYITHIPDYLEQNPQGNYKYALENGMNMIIQDQKPLKNTIKNKEILFIEEGGREAYAEYGLKILAQEIDTWKKEQGFESINIFLPAGTGTTALYLQKNFKDKVYTVPCVGNEDYLKEQFQMLEENEEFYPLITSPFKKRHFGKLYRESYNIWLELQEKMGIEFDLLYDPHGWLTLLENPHIFDKPVLYIHQGGLIGNESMFLRYKRKYDENI</sequence>
<protein>
    <submittedName>
        <fullName evidence="6">Pyridoxal phosphate-dependent deaminase, putative</fullName>
    </submittedName>
</protein>
<dbReference type="GO" id="GO:0019148">
    <property type="term" value="F:D-cysteine desulfhydrase activity"/>
    <property type="evidence" value="ECO:0007669"/>
    <property type="project" value="TreeGrafter"/>
</dbReference>
<reference evidence="6" key="1">
    <citation type="submission" date="2020-01" db="EMBL/GenBank/DDBJ databases">
        <authorList>
            <person name="Meier V. D."/>
            <person name="Meier V D."/>
        </authorList>
    </citation>
    <scope>NUCLEOTIDE SEQUENCE</scope>
    <source>
        <strain evidence="6">HLG_WM_MAG_06</strain>
    </source>
</reference>